<feature type="domain" description="Glucose-methanol-choline oxidoreductase N-terminal" evidence="8">
    <location>
        <begin position="120"/>
        <end position="143"/>
    </location>
</feature>
<comment type="similarity">
    <text evidence="2 6">Belongs to the GMC oxidoreductase family.</text>
</comment>
<dbReference type="AlphaFoldDB" id="A0ABD3W315"/>
<dbReference type="PANTHER" id="PTHR11552">
    <property type="entry name" value="GLUCOSE-METHANOL-CHOLINE GMC OXIDOREDUCTASE"/>
    <property type="match status" value="1"/>
</dbReference>
<comment type="cofactor">
    <cofactor evidence="1 5">
        <name>FAD</name>
        <dbReference type="ChEBI" id="CHEBI:57692"/>
    </cofactor>
</comment>
<evidence type="ECO:0000256" key="3">
    <source>
        <dbReference type="ARBA" id="ARBA00022630"/>
    </source>
</evidence>
<keyword evidence="4 5" id="KW-0274">FAD</keyword>
<feature type="binding site" evidence="5">
    <location>
        <position position="122"/>
    </location>
    <ligand>
        <name>FAD</name>
        <dbReference type="ChEBI" id="CHEBI:57692"/>
    </ligand>
</feature>
<protein>
    <recommendedName>
        <fullName evidence="8">Glucose-methanol-choline oxidoreductase N-terminal domain-containing protein</fullName>
    </recommendedName>
</protein>
<dbReference type="SUPFAM" id="SSF51905">
    <property type="entry name" value="FAD/NAD(P)-binding domain"/>
    <property type="match status" value="1"/>
</dbReference>
<dbReference type="Pfam" id="PF05199">
    <property type="entry name" value="GMC_oxred_C"/>
    <property type="match status" value="1"/>
</dbReference>
<dbReference type="PIRSF" id="PIRSF000137">
    <property type="entry name" value="Alcohol_oxidase"/>
    <property type="match status" value="1"/>
</dbReference>
<dbReference type="InterPro" id="IPR007867">
    <property type="entry name" value="GMC_OxRtase_C"/>
</dbReference>
<dbReference type="Gene3D" id="3.30.560.10">
    <property type="entry name" value="Glucose Oxidase, domain 3"/>
    <property type="match status" value="1"/>
</dbReference>
<dbReference type="InterPro" id="IPR000172">
    <property type="entry name" value="GMC_OxRdtase_N"/>
</dbReference>
<dbReference type="EMBL" id="JBJQND010000008">
    <property type="protein sequence ID" value="KAL3868279.1"/>
    <property type="molecule type" value="Genomic_DNA"/>
</dbReference>
<name>A0ABD3W315_SINWO</name>
<evidence type="ECO:0000256" key="1">
    <source>
        <dbReference type="ARBA" id="ARBA00001974"/>
    </source>
</evidence>
<evidence type="ECO:0000313" key="9">
    <source>
        <dbReference type="EMBL" id="KAL3868279.1"/>
    </source>
</evidence>
<organism evidence="9 10">
    <name type="scientific">Sinanodonta woodiana</name>
    <name type="common">Chinese pond mussel</name>
    <name type="synonym">Anodonta woodiana</name>
    <dbReference type="NCBI Taxonomy" id="1069815"/>
    <lineage>
        <taxon>Eukaryota</taxon>
        <taxon>Metazoa</taxon>
        <taxon>Spiralia</taxon>
        <taxon>Lophotrochozoa</taxon>
        <taxon>Mollusca</taxon>
        <taxon>Bivalvia</taxon>
        <taxon>Autobranchia</taxon>
        <taxon>Heteroconchia</taxon>
        <taxon>Palaeoheterodonta</taxon>
        <taxon>Unionida</taxon>
        <taxon>Unionoidea</taxon>
        <taxon>Unionidae</taxon>
        <taxon>Unioninae</taxon>
        <taxon>Sinanodonta</taxon>
    </lineage>
</organism>
<accession>A0ABD3W315</accession>
<evidence type="ECO:0000256" key="6">
    <source>
        <dbReference type="RuleBase" id="RU003968"/>
    </source>
</evidence>
<feature type="binding site" evidence="5">
    <location>
        <position position="258"/>
    </location>
    <ligand>
        <name>FAD</name>
        <dbReference type="ChEBI" id="CHEBI:57692"/>
    </ligand>
</feature>
<evidence type="ECO:0000256" key="4">
    <source>
        <dbReference type="ARBA" id="ARBA00022827"/>
    </source>
</evidence>
<dbReference type="Proteomes" id="UP001634394">
    <property type="component" value="Unassembled WGS sequence"/>
</dbReference>
<evidence type="ECO:0000259" key="8">
    <source>
        <dbReference type="PROSITE" id="PS00623"/>
    </source>
</evidence>
<evidence type="ECO:0000256" key="2">
    <source>
        <dbReference type="ARBA" id="ARBA00010790"/>
    </source>
</evidence>
<dbReference type="InterPro" id="IPR036188">
    <property type="entry name" value="FAD/NAD-bd_sf"/>
</dbReference>
<evidence type="ECO:0000256" key="5">
    <source>
        <dbReference type="PIRSR" id="PIRSR000137-2"/>
    </source>
</evidence>
<dbReference type="SUPFAM" id="SSF54373">
    <property type="entry name" value="FAD-linked reductases, C-terminal domain"/>
    <property type="match status" value="1"/>
</dbReference>
<dbReference type="InterPro" id="IPR012132">
    <property type="entry name" value="GMC_OxRdtase"/>
</dbReference>
<keyword evidence="10" id="KW-1185">Reference proteome</keyword>
<feature type="signal peptide" evidence="7">
    <location>
        <begin position="1"/>
        <end position="18"/>
    </location>
</feature>
<keyword evidence="7" id="KW-0732">Signal</keyword>
<proteinExistence type="inferred from homology"/>
<evidence type="ECO:0000313" key="10">
    <source>
        <dbReference type="Proteomes" id="UP001634394"/>
    </source>
</evidence>
<feature type="chain" id="PRO_5044868444" description="Glucose-methanol-choline oxidoreductase N-terminal domain-containing protein" evidence="7">
    <location>
        <begin position="19"/>
        <end position="589"/>
    </location>
</feature>
<dbReference type="Gene3D" id="3.50.50.60">
    <property type="entry name" value="FAD/NAD(P)-binding domain"/>
    <property type="match status" value="1"/>
</dbReference>
<sequence>MGLLSHIMLGVSVAVLVAYFMSLKKNGGSNIVSEIRKKYDYIIVGGGSAGAVLASRLSEKDDVTVLLLEAGGEETENSLYHIPAVCFILQKTEADWGYYTEPQKFSHFGLNGNRSYWPQGKVLGGSSILNAMIYNRGSRYDYDNWASQGCTGWGYDDVLSYFLKSEDILIPTLTDSKFHNTGGYLGVSHARVTPFVDYYLKAAEELGFKIVDYNGEDFEGFAETQFTIRNGVRSSTARAFLRPAMNRPNLHVITHSRVVKVIIDRKVANGVEVIHGGRRYQIYTSKEVILSAGVIGSPQILMLSGIGPKSHLDQLGIPVIADLPVGDNLQDHLMLPVLTRVNITGSVTEKAMLSWWTSAQYYLFGTGYLSSPLVEVVAHVSTEENKEVKSAPDIQFVFLSGLPKSNDLYDVREDIMNEIHSKLPEEGFYAFVALMHPKSKGTIRLRSRDPFDPPIIDPNYLSEEEDIKTFIKGVRLLEKYIQTKTMQKIGVSFDLLNITLCGAHVFLSDAYVECYVRHMATTEYHPASTCKMGPPEDPSTVVDPQLRVKGIKGLRVVDASVMPVLTSGNTNAPTIMIAERAVDVILERN</sequence>
<dbReference type="PANTHER" id="PTHR11552:SF147">
    <property type="entry name" value="CHOLINE DEHYDROGENASE, MITOCHONDRIAL"/>
    <property type="match status" value="1"/>
</dbReference>
<comment type="caution">
    <text evidence="9">The sequence shown here is derived from an EMBL/GenBank/DDBJ whole genome shotgun (WGS) entry which is preliminary data.</text>
</comment>
<dbReference type="PROSITE" id="PS00623">
    <property type="entry name" value="GMC_OXRED_1"/>
    <property type="match status" value="1"/>
</dbReference>
<keyword evidence="3 6" id="KW-0285">Flavoprotein</keyword>
<gene>
    <name evidence="9" type="ORF">ACJMK2_041106</name>
</gene>
<evidence type="ECO:0000256" key="7">
    <source>
        <dbReference type="SAM" id="SignalP"/>
    </source>
</evidence>
<reference evidence="9 10" key="1">
    <citation type="submission" date="2024-11" db="EMBL/GenBank/DDBJ databases">
        <title>Chromosome-level genome assembly of the freshwater bivalve Anodonta woodiana.</title>
        <authorList>
            <person name="Chen X."/>
        </authorList>
    </citation>
    <scope>NUCLEOTIDE SEQUENCE [LARGE SCALE GENOMIC DNA]</scope>
    <source>
        <strain evidence="9">MN2024</strain>
        <tissue evidence="9">Gills</tissue>
    </source>
</reference>
<dbReference type="Pfam" id="PF00732">
    <property type="entry name" value="GMC_oxred_N"/>
    <property type="match status" value="1"/>
</dbReference>